<dbReference type="OrthoDB" id="7867097at2"/>
<proteinExistence type="predicted"/>
<dbReference type="AlphaFoldDB" id="A0A1H6TRT0"/>
<name>A0A1H6TRT0_9RHOB</name>
<evidence type="ECO:0008006" key="4">
    <source>
        <dbReference type="Google" id="ProtNLM"/>
    </source>
</evidence>
<keyword evidence="3" id="KW-1185">Reference proteome</keyword>
<keyword evidence="1" id="KW-0812">Transmembrane</keyword>
<organism evidence="2 3">
    <name type="scientific">Cribrihabitans marinus</name>
    <dbReference type="NCBI Taxonomy" id="1227549"/>
    <lineage>
        <taxon>Bacteria</taxon>
        <taxon>Pseudomonadati</taxon>
        <taxon>Pseudomonadota</taxon>
        <taxon>Alphaproteobacteria</taxon>
        <taxon>Rhodobacterales</taxon>
        <taxon>Paracoccaceae</taxon>
        <taxon>Cribrihabitans</taxon>
    </lineage>
</organism>
<feature type="transmembrane region" description="Helical" evidence="1">
    <location>
        <begin position="21"/>
        <end position="38"/>
    </location>
</feature>
<protein>
    <recommendedName>
        <fullName evidence="4">PH domain-containing protein</fullName>
    </recommendedName>
</protein>
<sequence>MTPGDAPPFSFVRRNRTLRNIAVLAAIYAALAAVLLQLDAAPWLVGGLALFTLPALWDVLAGTSASLRLDGAELRWRSGRREGDLGLAEIDSIRFDTRWDLSVRVTLLLRGGGRVRLPQDCVPPHRDFEAALQARGLRVERHHFTAF</sequence>
<dbReference type="EMBL" id="FNYD01000002">
    <property type="protein sequence ID" value="SEI78905.1"/>
    <property type="molecule type" value="Genomic_DNA"/>
</dbReference>
<reference evidence="2 3" key="1">
    <citation type="submission" date="2016-10" db="EMBL/GenBank/DDBJ databases">
        <authorList>
            <person name="de Groot N.N."/>
        </authorList>
    </citation>
    <scope>NUCLEOTIDE SEQUENCE [LARGE SCALE GENOMIC DNA]</scope>
    <source>
        <strain evidence="2 3">DSM 29340</strain>
    </source>
</reference>
<dbReference type="RefSeq" id="WP_092362850.1">
    <property type="nucleotide sequence ID" value="NZ_BMGV01000002.1"/>
</dbReference>
<dbReference type="Proteomes" id="UP000199379">
    <property type="component" value="Unassembled WGS sequence"/>
</dbReference>
<evidence type="ECO:0000313" key="3">
    <source>
        <dbReference type="Proteomes" id="UP000199379"/>
    </source>
</evidence>
<evidence type="ECO:0000256" key="1">
    <source>
        <dbReference type="SAM" id="Phobius"/>
    </source>
</evidence>
<accession>A0A1H6TRT0</accession>
<dbReference type="STRING" id="1227549.SAMN05444007_102356"/>
<evidence type="ECO:0000313" key="2">
    <source>
        <dbReference type="EMBL" id="SEI78905.1"/>
    </source>
</evidence>
<keyword evidence="1" id="KW-0472">Membrane</keyword>
<gene>
    <name evidence="2" type="ORF">SAMN05444007_102356</name>
</gene>
<keyword evidence="1" id="KW-1133">Transmembrane helix</keyword>